<organism evidence="5 6">
    <name type="scientific">Aeromonas bivalvium</name>
    <dbReference type="NCBI Taxonomy" id="440079"/>
    <lineage>
        <taxon>Bacteria</taxon>
        <taxon>Pseudomonadati</taxon>
        <taxon>Pseudomonadota</taxon>
        <taxon>Gammaproteobacteria</taxon>
        <taxon>Aeromonadales</taxon>
        <taxon>Aeromonadaceae</taxon>
        <taxon>Aeromonas</taxon>
    </lineage>
</organism>
<keyword evidence="6" id="KW-1185">Reference proteome</keyword>
<dbReference type="InterPro" id="IPR038592">
    <property type="entry name" value="CheD-like_sf"/>
</dbReference>
<protein>
    <recommendedName>
        <fullName evidence="3">Probable chemoreceptor glutamine deamidase CheD</fullName>
        <ecNumber evidence="3">3.5.1.44</ecNumber>
    </recommendedName>
</protein>
<gene>
    <name evidence="3" type="primary">cheD</name>
    <name evidence="5" type="ORF">ACEUDJ_06005</name>
</gene>
<evidence type="ECO:0000256" key="2">
    <source>
        <dbReference type="ARBA" id="ARBA00022801"/>
    </source>
</evidence>
<name>A0ABW9GMQ4_9GAMM</name>
<proteinExistence type="inferred from homology"/>
<dbReference type="PANTHER" id="PTHR35147:SF3">
    <property type="entry name" value="CHEMORECEPTOR GLUTAMINE DEAMIDASE CHED 1-RELATED"/>
    <property type="match status" value="1"/>
</dbReference>
<dbReference type="SUPFAM" id="SSF64438">
    <property type="entry name" value="CNF1/YfiH-like putative cysteine hydrolases"/>
    <property type="match status" value="1"/>
</dbReference>
<evidence type="ECO:0000313" key="6">
    <source>
        <dbReference type="Proteomes" id="UP001630969"/>
    </source>
</evidence>
<comment type="catalytic activity">
    <reaction evidence="3">
        <text>L-glutaminyl-[protein] + H2O = L-glutamyl-[protein] + NH4(+)</text>
        <dbReference type="Rhea" id="RHEA:16441"/>
        <dbReference type="Rhea" id="RHEA-COMP:10207"/>
        <dbReference type="Rhea" id="RHEA-COMP:10208"/>
        <dbReference type="ChEBI" id="CHEBI:15377"/>
        <dbReference type="ChEBI" id="CHEBI:28938"/>
        <dbReference type="ChEBI" id="CHEBI:29973"/>
        <dbReference type="ChEBI" id="CHEBI:30011"/>
        <dbReference type="EC" id="3.5.1.44"/>
    </reaction>
</comment>
<comment type="similarity">
    <text evidence="3">Belongs to the CheD family.</text>
</comment>
<comment type="function">
    <text evidence="3">Probably deamidates glutamine residues to glutamate on methyl-accepting chemotaxis receptors (MCPs), playing an important role in chemotaxis.</text>
</comment>
<evidence type="ECO:0000256" key="4">
    <source>
        <dbReference type="SAM" id="MobiDB-lite"/>
    </source>
</evidence>
<accession>A0ABW9GMQ4</accession>
<dbReference type="RefSeq" id="WP_162625851.1">
    <property type="nucleotide sequence ID" value="NZ_JBGXBU010000001.1"/>
</dbReference>
<dbReference type="InterPro" id="IPR011324">
    <property type="entry name" value="Cytotoxic_necrot_fac-like_cat"/>
</dbReference>
<dbReference type="EMBL" id="JBGXBU010000001">
    <property type="protein sequence ID" value="MFM4892430.1"/>
    <property type="molecule type" value="Genomic_DNA"/>
</dbReference>
<evidence type="ECO:0000256" key="3">
    <source>
        <dbReference type="HAMAP-Rule" id="MF_01440"/>
    </source>
</evidence>
<dbReference type="CDD" id="cd16352">
    <property type="entry name" value="CheD"/>
    <property type="match status" value="1"/>
</dbReference>
<evidence type="ECO:0000256" key="1">
    <source>
        <dbReference type="ARBA" id="ARBA00022500"/>
    </source>
</evidence>
<dbReference type="Gene3D" id="3.30.1330.200">
    <property type="match status" value="1"/>
</dbReference>
<comment type="caution">
    <text evidence="5">The sequence shown here is derived from an EMBL/GenBank/DDBJ whole genome shotgun (WGS) entry which is preliminary data.</text>
</comment>
<keyword evidence="2 3" id="KW-0378">Hydrolase</keyword>
<dbReference type="HAMAP" id="MF_01440">
    <property type="entry name" value="CheD"/>
    <property type="match status" value="1"/>
</dbReference>
<evidence type="ECO:0000313" key="5">
    <source>
        <dbReference type="EMBL" id="MFM4892430.1"/>
    </source>
</evidence>
<reference evidence="5 6" key="1">
    <citation type="submission" date="2024-09" db="EMBL/GenBank/DDBJ databases">
        <title>Aeromonas strains Genome sequencing and assembly.</title>
        <authorList>
            <person name="Hu X."/>
            <person name="Tang B."/>
        </authorList>
    </citation>
    <scope>NUCLEOTIDE SEQUENCE [LARGE SCALE GENOMIC DNA]</scope>
    <source>
        <strain evidence="5 6">NB23SCDHY001</strain>
    </source>
</reference>
<keyword evidence="1 3" id="KW-0145">Chemotaxis</keyword>
<dbReference type="EC" id="3.5.1.44" evidence="3"/>
<dbReference type="Proteomes" id="UP001630969">
    <property type="component" value="Unassembled WGS sequence"/>
</dbReference>
<dbReference type="InterPro" id="IPR005659">
    <property type="entry name" value="Chemorcpt_Glu_NH3ase_CheD"/>
</dbReference>
<dbReference type="PANTHER" id="PTHR35147">
    <property type="entry name" value="CHEMORECEPTOR GLUTAMINE DEAMIDASE CHED-RELATED"/>
    <property type="match status" value="1"/>
</dbReference>
<sequence length="180" mass="19603">MKTLLLQPGETLFSQEALVMRTQLGSCVSLTLWHPHHHWGGMCHFMLPGRHPGGRQPAATPGREPLDGKYADEALALLLAAISEAGSDPREYVTKLFGGGNMFPQLCDRHPRDIASQNVAAAWELVRRHGLTVSAHDLGGTGHRSLIFELDSGHVWVRHSPLAPAPGPGDPPSYRTRTSQ</sequence>
<feature type="region of interest" description="Disordered" evidence="4">
    <location>
        <begin position="159"/>
        <end position="180"/>
    </location>
</feature>
<dbReference type="GeneID" id="97219634"/>
<dbReference type="Pfam" id="PF03975">
    <property type="entry name" value="CheD"/>
    <property type="match status" value="1"/>
</dbReference>